<dbReference type="Pfam" id="PF26200">
    <property type="entry name" value="Rcat_RNF216"/>
    <property type="match status" value="1"/>
</dbReference>
<evidence type="ECO:0000313" key="6">
    <source>
        <dbReference type="EMBL" id="KAH3747407.1"/>
    </source>
</evidence>
<comment type="caution">
    <text evidence="6">The sequence shown here is derived from an EMBL/GenBank/DDBJ whole genome shotgun (WGS) entry which is preliminary data.</text>
</comment>
<name>A0A9D4DD28_DREPO</name>
<evidence type="ECO:0000256" key="1">
    <source>
        <dbReference type="ARBA" id="ARBA00004906"/>
    </source>
</evidence>
<gene>
    <name evidence="6" type="ORF">DPMN_181833</name>
</gene>
<organism evidence="6 7">
    <name type="scientific">Dreissena polymorpha</name>
    <name type="common">Zebra mussel</name>
    <name type="synonym">Mytilus polymorpha</name>
    <dbReference type="NCBI Taxonomy" id="45954"/>
    <lineage>
        <taxon>Eukaryota</taxon>
        <taxon>Metazoa</taxon>
        <taxon>Spiralia</taxon>
        <taxon>Lophotrochozoa</taxon>
        <taxon>Mollusca</taxon>
        <taxon>Bivalvia</taxon>
        <taxon>Autobranchia</taxon>
        <taxon>Heteroconchia</taxon>
        <taxon>Euheterodonta</taxon>
        <taxon>Imparidentia</taxon>
        <taxon>Neoheterodontei</taxon>
        <taxon>Myida</taxon>
        <taxon>Dreissenoidea</taxon>
        <taxon>Dreissenidae</taxon>
        <taxon>Dreissena</taxon>
    </lineage>
</organism>
<keyword evidence="7" id="KW-1185">Reference proteome</keyword>
<evidence type="ECO:0000256" key="4">
    <source>
        <dbReference type="ARBA" id="ARBA00022786"/>
    </source>
</evidence>
<dbReference type="AlphaFoldDB" id="A0A9D4DD28"/>
<comment type="pathway">
    <text evidence="1">Protein modification; protein ubiquitination.</text>
</comment>
<reference evidence="6" key="2">
    <citation type="submission" date="2020-11" db="EMBL/GenBank/DDBJ databases">
        <authorList>
            <person name="McCartney M.A."/>
            <person name="Auch B."/>
            <person name="Kono T."/>
            <person name="Mallez S."/>
            <person name="Becker A."/>
            <person name="Gohl D.M."/>
            <person name="Silverstein K.A.T."/>
            <person name="Koren S."/>
            <person name="Bechman K.B."/>
            <person name="Herman A."/>
            <person name="Abrahante J.E."/>
            <person name="Garbe J."/>
        </authorList>
    </citation>
    <scope>NUCLEOTIDE SEQUENCE</scope>
    <source>
        <strain evidence="6">Duluth1</strain>
        <tissue evidence="6">Whole animal</tissue>
    </source>
</reference>
<keyword evidence="2" id="KW-0479">Metal-binding</keyword>
<sequence>MTKAKVRMCQRCKAQFTKEDGCNKMTCRCGATMCYICREPDVRHKHGIILSQC</sequence>
<dbReference type="PANTHER" id="PTHR22770:SF47">
    <property type="entry name" value="E3 UBIQUITIN-PROTEIN LIGASE RNF216"/>
    <property type="match status" value="1"/>
</dbReference>
<evidence type="ECO:0000256" key="2">
    <source>
        <dbReference type="ARBA" id="ARBA00022723"/>
    </source>
</evidence>
<protein>
    <recommendedName>
        <fullName evidence="8">RING-type domain-containing protein</fullName>
    </recommendedName>
</protein>
<accession>A0A9D4DD28</accession>
<evidence type="ECO:0000256" key="5">
    <source>
        <dbReference type="ARBA" id="ARBA00022833"/>
    </source>
</evidence>
<dbReference type="SUPFAM" id="SSF57850">
    <property type="entry name" value="RING/U-box"/>
    <property type="match status" value="1"/>
</dbReference>
<keyword evidence="3" id="KW-0863">Zinc-finger</keyword>
<dbReference type="Proteomes" id="UP000828390">
    <property type="component" value="Unassembled WGS sequence"/>
</dbReference>
<keyword evidence="4" id="KW-0833">Ubl conjugation pathway</keyword>
<dbReference type="InterPro" id="IPR051628">
    <property type="entry name" value="LUBAC_E3_Ligases"/>
</dbReference>
<dbReference type="Gene3D" id="1.20.120.1750">
    <property type="match status" value="1"/>
</dbReference>
<evidence type="ECO:0000313" key="7">
    <source>
        <dbReference type="Proteomes" id="UP000828390"/>
    </source>
</evidence>
<evidence type="ECO:0008006" key="8">
    <source>
        <dbReference type="Google" id="ProtNLM"/>
    </source>
</evidence>
<evidence type="ECO:0000256" key="3">
    <source>
        <dbReference type="ARBA" id="ARBA00022771"/>
    </source>
</evidence>
<reference evidence="6" key="1">
    <citation type="journal article" date="2019" name="bioRxiv">
        <title>The Genome of the Zebra Mussel, Dreissena polymorpha: A Resource for Invasive Species Research.</title>
        <authorList>
            <person name="McCartney M.A."/>
            <person name="Auch B."/>
            <person name="Kono T."/>
            <person name="Mallez S."/>
            <person name="Zhang Y."/>
            <person name="Obille A."/>
            <person name="Becker A."/>
            <person name="Abrahante J.E."/>
            <person name="Garbe J."/>
            <person name="Badalamenti J.P."/>
            <person name="Herman A."/>
            <person name="Mangelson H."/>
            <person name="Liachko I."/>
            <person name="Sullivan S."/>
            <person name="Sone E.D."/>
            <person name="Koren S."/>
            <person name="Silverstein K.A.T."/>
            <person name="Beckman K.B."/>
            <person name="Gohl D.M."/>
        </authorList>
    </citation>
    <scope>NUCLEOTIDE SEQUENCE</scope>
    <source>
        <strain evidence="6">Duluth1</strain>
        <tissue evidence="6">Whole animal</tissue>
    </source>
</reference>
<dbReference type="EMBL" id="JAIWYP010000010">
    <property type="protein sequence ID" value="KAH3747407.1"/>
    <property type="molecule type" value="Genomic_DNA"/>
</dbReference>
<keyword evidence="5" id="KW-0862">Zinc</keyword>
<dbReference type="PANTHER" id="PTHR22770">
    <property type="entry name" value="UBIQUITIN CONJUGATING ENZYME 7 INTERACTING PROTEIN-RELATED"/>
    <property type="match status" value="1"/>
</dbReference>
<proteinExistence type="predicted"/>
<dbReference type="GO" id="GO:0008270">
    <property type="term" value="F:zinc ion binding"/>
    <property type="evidence" value="ECO:0007669"/>
    <property type="project" value="UniProtKB-KW"/>
</dbReference>